<dbReference type="InterPro" id="IPR029044">
    <property type="entry name" value="Nucleotide-diphossugar_trans"/>
</dbReference>
<sequence>MDRDRRPRVRPGLSVVVPSRGPAARLRATLACLAAAGPGGPGFETLVVDDNPPGSPDGPQLAAVARELGGLLPLRVVPGRCLGRAAARNTGAAAARAPRLVFLDDDVLVGPGFLAAHAAAARPGVFVHGMTRELPTAARFLRQAEGGSPEAVQRARAGLDPAAPAPGAARPARRLVANALERAVEAMDCGTLPDAAPWLGFVGANSSVDRADWERCGGFDEGFGTVWGCEDLELGLRLHASGTVRALAPAALGVHLSHARPGRWEQHAVNLGRFAARHPLPSVRALPALLGPEGSPEAYVRAVRAHEAAAPAPLPGRAAALGEVPR</sequence>
<evidence type="ECO:0000256" key="3">
    <source>
        <dbReference type="ARBA" id="ARBA00022676"/>
    </source>
</evidence>
<dbReference type="PANTHER" id="PTHR43179:SF12">
    <property type="entry name" value="GALACTOFURANOSYLTRANSFERASE GLFT2"/>
    <property type="match status" value="1"/>
</dbReference>
<gene>
    <name evidence="7" type="ORF">ACFP1Z_04810</name>
</gene>
<evidence type="ECO:0000256" key="1">
    <source>
        <dbReference type="ARBA" id="ARBA00004776"/>
    </source>
</evidence>
<dbReference type="SUPFAM" id="SSF53448">
    <property type="entry name" value="Nucleotide-diphospho-sugar transferases"/>
    <property type="match status" value="1"/>
</dbReference>
<dbReference type="RefSeq" id="WP_390314596.1">
    <property type="nucleotide sequence ID" value="NZ_JBHSPB010000002.1"/>
</dbReference>
<organism evidence="7 8">
    <name type="scientific">Streptomyces gamaensis</name>
    <dbReference type="NCBI Taxonomy" id="1763542"/>
    <lineage>
        <taxon>Bacteria</taxon>
        <taxon>Bacillati</taxon>
        <taxon>Actinomycetota</taxon>
        <taxon>Actinomycetes</taxon>
        <taxon>Kitasatosporales</taxon>
        <taxon>Streptomycetaceae</taxon>
        <taxon>Streptomyces</taxon>
    </lineage>
</organism>
<comment type="pathway">
    <text evidence="1">Cell wall biogenesis; cell wall polysaccharide biosynthesis.</text>
</comment>
<keyword evidence="3 7" id="KW-0328">Glycosyltransferase</keyword>
<dbReference type="Pfam" id="PF00535">
    <property type="entry name" value="Glycos_transf_2"/>
    <property type="match status" value="1"/>
</dbReference>
<dbReference type="Proteomes" id="UP001596083">
    <property type="component" value="Unassembled WGS sequence"/>
</dbReference>
<evidence type="ECO:0000256" key="4">
    <source>
        <dbReference type="ARBA" id="ARBA00022679"/>
    </source>
</evidence>
<accession>A0ABW0YUN8</accession>
<dbReference type="InterPro" id="IPR001173">
    <property type="entry name" value="Glyco_trans_2-like"/>
</dbReference>
<dbReference type="PANTHER" id="PTHR43179">
    <property type="entry name" value="RHAMNOSYLTRANSFERASE WBBL"/>
    <property type="match status" value="1"/>
</dbReference>
<name>A0ABW0YUN8_9ACTN</name>
<keyword evidence="8" id="KW-1185">Reference proteome</keyword>
<comment type="caution">
    <text evidence="7">The sequence shown here is derived from an EMBL/GenBank/DDBJ whole genome shotgun (WGS) entry which is preliminary data.</text>
</comment>
<comment type="similarity">
    <text evidence="2">Belongs to the glycosyltransferase 2 family.</text>
</comment>
<feature type="domain" description="Galactosyltransferase C-terminal" evidence="6">
    <location>
        <begin position="198"/>
        <end position="243"/>
    </location>
</feature>
<evidence type="ECO:0000259" key="5">
    <source>
        <dbReference type="Pfam" id="PF00535"/>
    </source>
</evidence>
<proteinExistence type="inferred from homology"/>
<dbReference type="Pfam" id="PF02709">
    <property type="entry name" value="Glyco_transf_7C"/>
    <property type="match status" value="1"/>
</dbReference>
<feature type="domain" description="Glycosyltransferase 2-like" evidence="5">
    <location>
        <begin position="14"/>
        <end position="121"/>
    </location>
</feature>
<dbReference type="EC" id="2.4.-.-" evidence="7"/>
<keyword evidence="4 7" id="KW-0808">Transferase</keyword>
<evidence type="ECO:0000313" key="7">
    <source>
        <dbReference type="EMBL" id="MFC5719507.1"/>
    </source>
</evidence>
<dbReference type="GO" id="GO:0016757">
    <property type="term" value="F:glycosyltransferase activity"/>
    <property type="evidence" value="ECO:0007669"/>
    <property type="project" value="UniProtKB-KW"/>
</dbReference>
<dbReference type="CDD" id="cd00761">
    <property type="entry name" value="Glyco_tranf_GTA_type"/>
    <property type="match status" value="1"/>
</dbReference>
<evidence type="ECO:0000256" key="2">
    <source>
        <dbReference type="ARBA" id="ARBA00006739"/>
    </source>
</evidence>
<protein>
    <submittedName>
        <fullName evidence="7">Glycosyltransferase family 2 protein</fullName>
        <ecNumber evidence="7">2.4.-.-</ecNumber>
    </submittedName>
</protein>
<dbReference type="Gene3D" id="3.90.550.10">
    <property type="entry name" value="Spore Coat Polysaccharide Biosynthesis Protein SpsA, Chain A"/>
    <property type="match status" value="1"/>
</dbReference>
<evidence type="ECO:0000313" key="8">
    <source>
        <dbReference type="Proteomes" id="UP001596083"/>
    </source>
</evidence>
<evidence type="ECO:0000259" key="6">
    <source>
        <dbReference type="Pfam" id="PF02709"/>
    </source>
</evidence>
<dbReference type="InterPro" id="IPR027791">
    <property type="entry name" value="Galactosyl_T_C"/>
</dbReference>
<reference evidence="8" key="1">
    <citation type="journal article" date="2019" name="Int. J. Syst. Evol. Microbiol.">
        <title>The Global Catalogue of Microorganisms (GCM) 10K type strain sequencing project: providing services to taxonomists for standard genome sequencing and annotation.</title>
        <authorList>
            <consortium name="The Broad Institute Genomics Platform"/>
            <consortium name="The Broad Institute Genome Sequencing Center for Infectious Disease"/>
            <person name="Wu L."/>
            <person name="Ma J."/>
        </authorList>
    </citation>
    <scope>NUCLEOTIDE SEQUENCE [LARGE SCALE GENOMIC DNA]</scope>
    <source>
        <strain evidence="8">CGMCC 4.7304</strain>
    </source>
</reference>
<dbReference type="EMBL" id="JBHSPB010000002">
    <property type="protein sequence ID" value="MFC5719507.1"/>
    <property type="molecule type" value="Genomic_DNA"/>
</dbReference>